<accession>A0AAR5PRF2</accession>
<reference evidence="4" key="1">
    <citation type="journal article" date="2013" name="Genome Biol.">
        <title>Draft genome of the mountain pine beetle, Dendroctonus ponderosae Hopkins, a major forest pest.</title>
        <authorList>
            <person name="Keeling C.I."/>
            <person name="Yuen M.M."/>
            <person name="Liao N.Y."/>
            <person name="Docking T.R."/>
            <person name="Chan S.K."/>
            <person name="Taylor G.A."/>
            <person name="Palmquist D.L."/>
            <person name="Jackman S.D."/>
            <person name="Nguyen A."/>
            <person name="Li M."/>
            <person name="Henderson H."/>
            <person name="Janes J.K."/>
            <person name="Zhao Y."/>
            <person name="Pandoh P."/>
            <person name="Moore R."/>
            <person name="Sperling F.A."/>
            <person name="Huber D.P."/>
            <person name="Birol I."/>
            <person name="Jones S.J."/>
            <person name="Bohlmann J."/>
        </authorList>
    </citation>
    <scope>NUCLEOTIDE SEQUENCE</scope>
</reference>
<evidence type="ECO:0000313" key="4">
    <source>
        <dbReference type="Proteomes" id="UP000019118"/>
    </source>
</evidence>
<dbReference type="Pfam" id="PF21787">
    <property type="entry name" value="TNP-like_RNaseH_N"/>
    <property type="match status" value="1"/>
</dbReference>
<dbReference type="GeneID" id="109539957"/>
<dbReference type="KEGG" id="dpa:109539957"/>
<sequence length="428" mass="48726">MSGPHQDQNSKAEVPKNEPIVEYVIEDSSDEDESSNLKVGLLPAALEAIKPKSARNKLENKPTICSLLIGDLSLNLKPQMYKGKMFGYTEGIGSLHQTKKLASKAVIFMVVSHNENWKIPIGIYFIHNPNIKHFADTIEEALTALDAIGVEIISITLNCISPHLNFALAEQLGAEIDPSKPIKYLKPYFIQTGTVNLIYILYDLDSILLFLKRFWAVERVLSYNGQVLGFSFCSRVKTIEETDFCVKKNQTDWRIIKKRLEYDIETIGKTLADAMEYLKDENHPEFTECGPVIKFIRVLDVIAQIARVNGSADGIIANISRSNEEVWKPLILNLIRYVKGLKHHTEDTPKHLSLFKIYTTGLIVYFTSLLKLYEKYVNYYDQRLPFLWPSKFALKHIALDIFTNKPDSALSVFKIVEAKSKKLIFSDF</sequence>
<protein>
    <submittedName>
        <fullName evidence="3">Uncharacterized protein</fullName>
    </submittedName>
</protein>
<feature type="domain" description="Transposable element P transposase-like RNase H" evidence="1">
    <location>
        <begin position="38"/>
        <end position="163"/>
    </location>
</feature>
<dbReference type="AlphaFoldDB" id="A0AAR5PRF2"/>
<name>A0AAR5PRF2_DENPD</name>
<evidence type="ECO:0000259" key="1">
    <source>
        <dbReference type="Pfam" id="PF21787"/>
    </source>
</evidence>
<proteinExistence type="predicted"/>
<feature type="domain" description="Transposable element P transposase-like GTP-binding insertion" evidence="2">
    <location>
        <begin position="223"/>
        <end position="305"/>
    </location>
</feature>
<dbReference type="EnsemblMetazoa" id="XM_019908036.1">
    <property type="protein sequence ID" value="XP_019763595.1"/>
    <property type="gene ID" value="LOC109539957"/>
</dbReference>
<dbReference type="InterPro" id="IPR048365">
    <property type="entry name" value="TNP-like_RNaseH_N"/>
</dbReference>
<evidence type="ECO:0000259" key="2">
    <source>
        <dbReference type="Pfam" id="PF21788"/>
    </source>
</evidence>
<dbReference type="InterPro" id="IPR048366">
    <property type="entry name" value="TNP-like_GBD"/>
</dbReference>
<dbReference type="Pfam" id="PF21788">
    <property type="entry name" value="TNP-like_GBD"/>
    <property type="match status" value="1"/>
</dbReference>
<evidence type="ECO:0000313" key="3">
    <source>
        <dbReference type="EnsemblMetazoa" id="XP_019763595.1"/>
    </source>
</evidence>
<keyword evidence="4" id="KW-1185">Reference proteome</keyword>
<dbReference type="Proteomes" id="UP000019118">
    <property type="component" value="Unassembled WGS sequence"/>
</dbReference>
<reference evidence="3" key="2">
    <citation type="submission" date="2024-08" db="UniProtKB">
        <authorList>
            <consortium name="EnsemblMetazoa"/>
        </authorList>
    </citation>
    <scope>IDENTIFICATION</scope>
</reference>
<organism evidence="3 4">
    <name type="scientific">Dendroctonus ponderosae</name>
    <name type="common">Mountain pine beetle</name>
    <dbReference type="NCBI Taxonomy" id="77166"/>
    <lineage>
        <taxon>Eukaryota</taxon>
        <taxon>Metazoa</taxon>
        <taxon>Ecdysozoa</taxon>
        <taxon>Arthropoda</taxon>
        <taxon>Hexapoda</taxon>
        <taxon>Insecta</taxon>
        <taxon>Pterygota</taxon>
        <taxon>Neoptera</taxon>
        <taxon>Endopterygota</taxon>
        <taxon>Coleoptera</taxon>
        <taxon>Polyphaga</taxon>
        <taxon>Cucujiformia</taxon>
        <taxon>Curculionidae</taxon>
        <taxon>Scolytinae</taxon>
        <taxon>Dendroctonus</taxon>
    </lineage>
</organism>